<reference evidence="2" key="1">
    <citation type="submission" date="2015-01" db="EMBL/GenBank/DDBJ databases">
        <authorList>
            <person name="Aksoy S."/>
            <person name="Warren W."/>
            <person name="Wilson R.K."/>
        </authorList>
    </citation>
    <scope>NUCLEOTIDE SEQUENCE [LARGE SCALE GENOMIC DNA]</scope>
    <source>
        <strain evidence="2">IAEA</strain>
    </source>
</reference>
<dbReference type="EMBL" id="JXJN01003781">
    <property type="status" value="NOT_ANNOTATED_CDS"/>
    <property type="molecule type" value="Genomic_DNA"/>
</dbReference>
<proteinExistence type="predicted"/>
<organism evidence="1 2">
    <name type="scientific">Glossina palpalis gambiensis</name>
    <dbReference type="NCBI Taxonomy" id="67801"/>
    <lineage>
        <taxon>Eukaryota</taxon>
        <taxon>Metazoa</taxon>
        <taxon>Ecdysozoa</taxon>
        <taxon>Arthropoda</taxon>
        <taxon>Hexapoda</taxon>
        <taxon>Insecta</taxon>
        <taxon>Pterygota</taxon>
        <taxon>Neoptera</taxon>
        <taxon>Endopterygota</taxon>
        <taxon>Diptera</taxon>
        <taxon>Brachycera</taxon>
        <taxon>Muscomorpha</taxon>
        <taxon>Hippoboscoidea</taxon>
        <taxon>Glossinidae</taxon>
        <taxon>Glossina</taxon>
    </lineage>
</organism>
<evidence type="ECO:0000313" key="1">
    <source>
        <dbReference type="EnsemblMetazoa" id="GPPI009507-PA"/>
    </source>
</evidence>
<dbReference type="Proteomes" id="UP000092460">
    <property type="component" value="Unassembled WGS sequence"/>
</dbReference>
<accession>A0A1B0AUX1</accession>
<dbReference type="EnsemblMetazoa" id="GPPI009507-RA">
    <property type="protein sequence ID" value="GPPI009507-PA"/>
    <property type="gene ID" value="GPPI009507"/>
</dbReference>
<sequence>MKAENSGMKSTSGVVWDRRGPSFNILEPITDVLISPDTRRIILTFGSSMMNVRETISTDFKNEIFGKRERNFGLAVAEKVVPVDKGECLTIPFKTLDTSLDSQSVAKRFDDQCLPHPQQNLWCREWRPHRREIG</sequence>
<evidence type="ECO:0000313" key="2">
    <source>
        <dbReference type="Proteomes" id="UP000092460"/>
    </source>
</evidence>
<dbReference type="AlphaFoldDB" id="A0A1B0AUX1"/>
<keyword evidence="2" id="KW-1185">Reference proteome</keyword>
<dbReference type="EMBL" id="JXJN01003782">
    <property type="status" value="NOT_ANNOTATED_CDS"/>
    <property type="molecule type" value="Genomic_DNA"/>
</dbReference>
<name>A0A1B0AUX1_9MUSC</name>
<reference evidence="1" key="2">
    <citation type="submission" date="2020-05" db="UniProtKB">
        <authorList>
            <consortium name="EnsemblMetazoa"/>
        </authorList>
    </citation>
    <scope>IDENTIFICATION</scope>
    <source>
        <strain evidence="1">IAEA</strain>
    </source>
</reference>
<protein>
    <submittedName>
        <fullName evidence="1">Uncharacterized protein</fullName>
    </submittedName>
</protein>
<dbReference type="VEuPathDB" id="VectorBase:GPPI009507"/>